<evidence type="ECO:0000313" key="3">
    <source>
        <dbReference type="EMBL" id="ODN06203.1"/>
    </source>
</evidence>
<gene>
    <name evidence="3" type="ORF">Ocin01_00505</name>
</gene>
<evidence type="ECO:0000256" key="2">
    <source>
        <dbReference type="SAM" id="SignalP"/>
    </source>
</evidence>
<proteinExistence type="predicted"/>
<evidence type="ECO:0000313" key="4">
    <source>
        <dbReference type="Proteomes" id="UP000094527"/>
    </source>
</evidence>
<evidence type="ECO:0000256" key="1">
    <source>
        <dbReference type="SAM" id="Phobius"/>
    </source>
</evidence>
<dbReference type="AlphaFoldDB" id="A0A1D2NLP2"/>
<keyword evidence="1" id="KW-0812">Transmembrane</keyword>
<feature type="transmembrane region" description="Helical" evidence="1">
    <location>
        <begin position="91"/>
        <end position="123"/>
    </location>
</feature>
<organism evidence="3 4">
    <name type="scientific">Orchesella cincta</name>
    <name type="common">Springtail</name>
    <name type="synonym">Podura cincta</name>
    <dbReference type="NCBI Taxonomy" id="48709"/>
    <lineage>
        <taxon>Eukaryota</taxon>
        <taxon>Metazoa</taxon>
        <taxon>Ecdysozoa</taxon>
        <taxon>Arthropoda</taxon>
        <taxon>Hexapoda</taxon>
        <taxon>Collembola</taxon>
        <taxon>Entomobryomorpha</taxon>
        <taxon>Entomobryoidea</taxon>
        <taxon>Orchesellidae</taxon>
        <taxon>Orchesellinae</taxon>
        <taxon>Orchesella</taxon>
    </lineage>
</organism>
<feature type="signal peptide" evidence="2">
    <location>
        <begin position="1"/>
        <end position="19"/>
    </location>
</feature>
<feature type="chain" id="PRO_5008905733" evidence="2">
    <location>
        <begin position="20"/>
        <end position="157"/>
    </location>
</feature>
<dbReference type="Proteomes" id="UP000094527">
    <property type="component" value="Unassembled WGS sequence"/>
</dbReference>
<name>A0A1D2NLP2_ORCCI</name>
<dbReference type="EMBL" id="LJIJ01000009">
    <property type="protein sequence ID" value="ODN06203.1"/>
    <property type="molecule type" value="Genomic_DNA"/>
</dbReference>
<keyword evidence="2" id="KW-0732">Signal</keyword>
<accession>A0A1D2NLP2</accession>
<reference evidence="3 4" key="1">
    <citation type="journal article" date="2016" name="Genome Biol. Evol.">
        <title>Gene Family Evolution Reflects Adaptation to Soil Environmental Stressors in the Genome of the Collembolan Orchesella cincta.</title>
        <authorList>
            <person name="Faddeeva-Vakhrusheva A."/>
            <person name="Derks M.F."/>
            <person name="Anvar S.Y."/>
            <person name="Agamennone V."/>
            <person name="Suring W."/>
            <person name="Smit S."/>
            <person name="van Straalen N.M."/>
            <person name="Roelofs D."/>
        </authorList>
    </citation>
    <scope>NUCLEOTIDE SEQUENCE [LARGE SCALE GENOMIC DNA]</scope>
    <source>
        <tissue evidence="3">Mixed pool</tissue>
    </source>
</reference>
<keyword evidence="4" id="KW-1185">Reference proteome</keyword>
<sequence>MKVVYFMVGFIIAAVAVSSTPIRHHELPETYYEATLNVSRVKINLIGANISELTDKGINSMIANAHSAEVMIEKEGETPVLVVTLDYRACILHALGVIALLLIFFIYFLLFLMAILHILTLFLKRKSGQPFLKKNEIKGKNDKIKPSVFIVGLGPTV</sequence>
<comment type="caution">
    <text evidence="3">The sequence shown here is derived from an EMBL/GenBank/DDBJ whole genome shotgun (WGS) entry which is preliminary data.</text>
</comment>
<keyword evidence="1" id="KW-1133">Transmembrane helix</keyword>
<protein>
    <submittedName>
        <fullName evidence="3">Uncharacterized protein</fullName>
    </submittedName>
</protein>
<keyword evidence="1" id="KW-0472">Membrane</keyword>